<name>A0A5N5FUK8_9ROSA</name>
<organism evidence="1 2">
    <name type="scientific">Pyrus ussuriensis x Pyrus communis</name>
    <dbReference type="NCBI Taxonomy" id="2448454"/>
    <lineage>
        <taxon>Eukaryota</taxon>
        <taxon>Viridiplantae</taxon>
        <taxon>Streptophyta</taxon>
        <taxon>Embryophyta</taxon>
        <taxon>Tracheophyta</taxon>
        <taxon>Spermatophyta</taxon>
        <taxon>Magnoliopsida</taxon>
        <taxon>eudicotyledons</taxon>
        <taxon>Gunneridae</taxon>
        <taxon>Pentapetalae</taxon>
        <taxon>rosids</taxon>
        <taxon>fabids</taxon>
        <taxon>Rosales</taxon>
        <taxon>Rosaceae</taxon>
        <taxon>Amygdaloideae</taxon>
        <taxon>Maleae</taxon>
        <taxon>Pyrus</taxon>
    </lineage>
</organism>
<gene>
    <name evidence="1" type="ORF">D8674_006543</name>
</gene>
<accession>A0A5N5FUK8</accession>
<dbReference type="AlphaFoldDB" id="A0A5N5FUK8"/>
<dbReference type="Proteomes" id="UP000327157">
    <property type="component" value="Chromosome 11"/>
</dbReference>
<evidence type="ECO:0000313" key="1">
    <source>
        <dbReference type="EMBL" id="KAB2606826.1"/>
    </source>
</evidence>
<reference evidence="1 2" key="3">
    <citation type="submission" date="2019-11" db="EMBL/GenBank/DDBJ databases">
        <title>A de novo genome assembly of a pear dwarfing rootstock.</title>
        <authorList>
            <person name="Wang F."/>
            <person name="Wang J."/>
            <person name="Li S."/>
            <person name="Zhang Y."/>
            <person name="Fang M."/>
            <person name="Ma L."/>
            <person name="Zhao Y."/>
            <person name="Jiang S."/>
        </authorList>
    </citation>
    <scope>NUCLEOTIDE SEQUENCE [LARGE SCALE GENOMIC DNA]</scope>
    <source>
        <strain evidence="1">S2</strain>
        <tissue evidence="1">Leaf</tissue>
    </source>
</reference>
<reference evidence="2" key="2">
    <citation type="submission" date="2019-10" db="EMBL/GenBank/DDBJ databases">
        <title>A de novo genome assembly of a pear dwarfing rootstock.</title>
        <authorList>
            <person name="Wang F."/>
            <person name="Wang J."/>
            <person name="Li S."/>
            <person name="Zhang Y."/>
            <person name="Fang M."/>
            <person name="Ma L."/>
            <person name="Zhao Y."/>
            <person name="Jiang S."/>
        </authorList>
    </citation>
    <scope>NUCLEOTIDE SEQUENCE [LARGE SCALE GENOMIC DNA]</scope>
</reference>
<reference evidence="1 2" key="1">
    <citation type="submission" date="2019-09" db="EMBL/GenBank/DDBJ databases">
        <authorList>
            <person name="Ou C."/>
        </authorList>
    </citation>
    <scope>NUCLEOTIDE SEQUENCE [LARGE SCALE GENOMIC DNA]</scope>
    <source>
        <strain evidence="1">S2</strain>
        <tissue evidence="1">Leaf</tissue>
    </source>
</reference>
<proteinExistence type="predicted"/>
<sequence length="61" mass="6514">MPLSPICAARTGARSRGFGHGGTSEGLGSGLAKMMSWSDLRMLRKTTRSWSDLNLCEGRAS</sequence>
<evidence type="ECO:0000313" key="2">
    <source>
        <dbReference type="Proteomes" id="UP000327157"/>
    </source>
</evidence>
<protein>
    <submittedName>
        <fullName evidence="1">Uncharacterized protein</fullName>
    </submittedName>
</protein>
<comment type="caution">
    <text evidence="1">The sequence shown here is derived from an EMBL/GenBank/DDBJ whole genome shotgun (WGS) entry which is preliminary data.</text>
</comment>
<dbReference type="EMBL" id="SMOL01000559">
    <property type="protein sequence ID" value="KAB2606826.1"/>
    <property type="molecule type" value="Genomic_DNA"/>
</dbReference>
<keyword evidence="2" id="KW-1185">Reference proteome</keyword>